<sequence length="233" mass="25134">MVGNVSAGRVKPVANPSLREGKRERLIRMTQAQLAGRTGPVRQIRYRDEVVSPLALERECGTLLYRAQRAIATVVTSQVYERELRGTVQERALRQHEWDIAVALREITELLLDLAASYAGGQAGPMTTAVLVSQNRAISVARDATTARVLALEALAEHVGVAEAARRDWEAAHVAAARNDKFIDLVARTAADQHATTEITGLAEQAAQASQALRETLQLATLAAEALALPESG</sequence>
<accession>A0A6P2C347</accession>
<keyword evidence="2" id="KW-1185">Reference proteome</keyword>
<reference evidence="1 2" key="1">
    <citation type="submission" date="2018-11" db="EMBL/GenBank/DDBJ databases">
        <title>Trebonia kvetii gen.nov., sp.nov., a novel acidophilic actinobacterium, and proposal of the new actinobacterial family Treboniaceae fam. nov.</title>
        <authorList>
            <person name="Rapoport D."/>
            <person name="Sagova-Mareckova M."/>
            <person name="Sedlacek I."/>
            <person name="Provaznik J."/>
            <person name="Kralova S."/>
            <person name="Pavlinic D."/>
            <person name="Benes V."/>
            <person name="Kopecky J."/>
        </authorList>
    </citation>
    <scope>NUCLEOTIDE SEQUENCE [LARGE SCALE GENOMIC DNA]</scope>
    <source>
        <strain evidence="1 2">15Tr583</strain>
    </source>
</reference>
<dbReference type="AlphaFoldDB" id="A0A6P2C347"/>
<dbReference type="OrthoDB" id="3425023at2"/>
<protein>
    <submittedName>
        <fullName evidence="1">Uncharacterized protein</fullName>
    </submittedName>
</protein>
<dbReference type="EMBL" id="RPFW01000002">
    <property type="protein sequence ID" value="TVZ05387.1"/>
    <property type="molecule type" value="Genomic_DNA"/>
</dbReference>
<proteinExistence type="predicted"/>
<gene>
    <name evidence="1" type="ORF">EAS64_12580</name>
</gene>
<dbReference type="RefSeq" id="WP_145853090.1">
    <property type="nucleotide sequence ID" value="NZ_RPFW01000002.1"/>
</dbReference>
<dbReference type="Proteomes" id="UP000460272">
    <property type="component" value="Unassembled WGS sequence"/>
</dbReference>
<evidence type="ECO:0000313" key="2">
    <source>
        <dbReference type="Proteomes" id="UP000460272"/>
    </source>
</evidence>
<evidence type="ECO:0000313" key="1">
    <source>
        <dbReference type="EMBL" id="TVZ05387.1"/>
    </source>
</evidence>
<organism evidence="1 2">
    <name type="scientific">Trebonia kvetii</name>
    <dbReference type="NCBI Taxonomy" id="2480626"/>
    <lineage>
        <taxon>Bacteria</taxon>
        <taxon>Bacillati</taxon>
        <taxon>Actinomycetota</taxon>
        <taxon>Actinomycetes</taxon>
        <taxon>Streptosporangiales</taxon>
        <taxon>Treboniaceae</taxon>
        <taxon>Trebonia</taxon>
    </lineage>
</organism>
<name>A0A6P2C347_9ACTN</name>
<comment type="caution">
    <text evidence="1">The sequence shown here is derived from an EMBL/GenBank/DDBJ whole genome shotgun (WGS) entry which is preliminary data.</text>
</comment>